<dbReference type="Proteomes" id="UP001162834">
    <property type="component" value="Chromosome"/>
</dbReference>
<evidence type="ECO:0000256" key="10">
    <source>
        <dbReference type="SAM" id="Phobius"/>
    </source>
</evidence>
<reference evidence="12" key="1">
    <citation type="journal article" date="2022" name="Int. J. Syst. Evol. Microbiol.">
        <title>Pseudomonas aegrilactucae sp. nov. and Pseudomonas morbosilactucae sp. nov., pathogens causing bacterial rot of lettuce in Japan.</title>
        <authorList>
            <person name="Sawada H."/>
            <person name="Fujikawa T."/>
            <person name="Satou M."/>
        </authorList>
    </citation>
    <scope>NUCLEOTIDE SEQUENCE</scope>
    <source>
        <strain evidence="12">0166_1</strain>
    </source>
</reference>
<keyword evidence="3" id="KW-1003">Cell membrane</keyword>
<keyword evidence="6 10" id="KW-0472">Membrane</keyword>
<evidence type="ECO:0000256" key="7">
    <source>
        <dbReference type="ARBA" id="ARBA00029829"/>
    </source>
</evidence>
<evidence type="ECO:0000259" key="11">
    <source>
        <dbReference type="Pfam" id="PF10099"/>
    </source>
</evidence>
<feature type="region of interest" description="Disordered" evidence="9">
    <location>
        <begin position="228"/>
        <end position="251"/>
    </location>
</feature>
<dbReference type="EMBL" id="CP087164">
    <property type="protein sequence ID" value="UGS35427.1"/>
    <property type="molecule type" value="Genomic_DNA"/>
</dbReference>
<dbReference type="InterPro" id="IPR018764">
    <property type="entry name" value="RskA_C"/>
</dbReference>
<dbReference type="GO" id="GO:0006417">
    <property type="term" value="P:regulation of translation"/>
    <property type="evidence" value="ECO:0007669"/>
    <property type="project" value="TreeGrafter"/>
</dbReference>
<comment type="subcellular location">
    <subcellularLocation>
        <location evidence="2">Cell membrane</location>
    </subcellularLocation>
    <subcellularLocation>
        <location evidence="1">Membrane</location>
        <topology evidence="1">Single-pass membrane protein</topology>
    </subcellularLocation>
</comment>
<feature type="domain" description="Anti-sigma K factor RskA C-terminal" evidence="11">
    <location>
        <begin position="105"/>
        <end position="241"/>
    </location>
</feature>
<keyword evidence="13" id="KW-1185">Reference proteome</keyword>
<dbReference type="Pfam" id="PF10099">
    <property type="entry name" value="RskA_C"/>
    <property type="match status" value="1"/>
</dbReference>
<evidence type="ECO:0000256" key="9">
    <source>
        <dbReference type="SAM" id="MobiDB-lite"/>
    </source>
</evidence>
<dbReference type="KEGG" id="sbae:DSM104329_01815"/>
<organism evidence="12 13">
    <name type="scientific">Capillimicrobium parvum</name>
    <dbReference type="NCBI Taxonomy" id="2884022"/>
    <lineage>
        <taxon>Bacteria</taxon>
        <taxon>Bacillati</taxon>
        <taxon>Actinomycetota</taxon>
        <taxon>Thermoleophilia</taxon>
        <taxon>Solirubrobacterales</taxon>
        <taxon>Capillimicrobiaceae</taxon>
        <taxon>Capillimicrobium</taxon>
    </lineage>
</organism>
<dbReference type="PANTHER" id="PTHR37461:SF1">
    <property type="entry name" value="ANTI-SIGMA-K FACTOR RSKA"/>
    <property type="match status" value="1"/>
</dbReference>
<evidence type="ECO:0000256" key="2">
    <source>
        <dbReference type="ARBA" id="ARBA00004236"/>
    </source>
</evidence>
<evidence type="ECO:0000256" key="1">
    <source>
        <dbReference type="ARBA" id="ARBA00004167"/>
    </source>
</evidence>
<proteinExistence type="predicted"/>
<dbReference type="InterPro" id="IPR051474">
    <property type="entry name" value="Anti-sigma-K/W_factor"/>
</dbReference>
<protein>
    <recommendedName>
        <fullName evidence="8">Regulator of SigK</fullName>
    </recommendedName>
    <alternativeName>
        <fullName evidence="7">Sigma-K anti-sigma factor RskA</fullName>
    </alternativeName>
</protein>
<dbReference type="InterPro" id="IPR041916">
    <property type="entry name" value="Anti_sigma_zinc_sf"/>
</dbReference>
<dbReference type="GO" id="GO:0005886">
    <property type="term" value="C:plasma membrane"/>
    <property type="evidence" value="ECO:0007669"/>
    <property type="project" value="UniProtKB-SubCell"/>
</dbReference>
<evidence type="ECO:0000256" key="3">
    <source>
        <dbReference type="ARBA" id="ARBA00022475"/>
    </source>
</evidence>
<dbReference type="GO" id="GO:0016989">
    <property type="term" value="F:sigma factor antagonist activity"/>
    <property type="evidence" value="ECO:0007669"/>
    <property type="project" value="TreeGrafter"/>
</dbReference>
<feature type="transmembrane region" description="Helical" evidence="10">
    <location>
        <begin position="102"/>
        <end position="122"/>
    </location>
</feature>
<keyword evidence="5 10" id="KW-1133">Transmembrane helix</keyword>
<sequence length="251" mass="26665">MNADDAVSYLLGELDADQRRAFEDAMAADADMRAEVERLRPAVEALESLPPDAWDMPEPPPLRIAALPSRAPAEPHAIEPDDRPPPPPTPLHRVRRIELRPALAALAAAALLIVGVGIGVLAGRGTDDGGTTTQVTTVAEHSLQPVGPRDLNASGRVSIAQAGTGKRSVQLHVDGLPRTGRDAFYELWLLGDDGQLVALGTFRVDAAGNATVQVPLAVDPSNFRWFDISRQPNNGDPKHSGDSVLRGATRS</sequence>
<feature type="region of interest" description="Disordered" evidence="9">
    <location>
        <begin position="71"/>
        <end position="90"/>
    </location>
</feature>
<dbReference type="Gene3D" id="1.10.10.1320">
    <property type="entry name" value="Anti-sigma factor, zinc-finger domain"/>
    <property type="match status" value="1"/>
</dbReference>
<evidence type="ECO:0000256" key="5">
    <source>
        <dbReference type="ARBA" id="ARBA00022989"/>
    </source>
</evidence>
<name>A0A9E7C0D6_9ACTN</name>
<dbReference type="AlphaFoldDB" id="A0A9E7C0D6"/>
<gene>
    <name evidence="12" type="ORF">DSM104329_01815</name>
</gene>
<accession>A0A9E7C0D6</accession>
<evidence type="ECO:0000313" key="12">
    <source>
        <dbReference type="EMBL" id="UGS35427.1"/>
    </source>
</evidence>
<evidence type="ECO:0000256" key="6">
    <source>
        <dbReference type="ARBA" id="ARBA00023136"/>
    </source>
</evidence>
<dbReference type="RefSeq" id="WP_259315114.1">
    <property type="nucleotide sequence ID" value="NZ_CP087164.1"/>
</dbReference>
<evidence type="ECO:0000313" key="13">
    <source>
        <dbReference type="Proteomes" id="UP001162834"/>
    </source>
</evidence>
<keyword evidence="4 10" id="KW-0812">Transmembrane</keyword>
<dbReference type="PANTHER" id="PTHR37461">
    <property type="entry name" value="ANTI-SIGMA-K FACTOR RSKA"/>
    <property type="match status" value="1"/>
</dbReference>
<evidence type="ECO:0000256" key="8">
    <source>
        <dbReference type="ARBA" id="ARBA00030803"/>
    </source>
</evidence>
<evidence type="ECO:0000256" key="4">
    <source>
        <dbReference type="ARBA" id="ARBA00022692"/>
    </source>
</evidence>